<feature type="domain" description="Major facilitator superfamily (MFS) profile" evidence="8">
    <location>
        <begin position="22"/>
        <end position="401"/>
    </location>
</feature>
<dbReference type="PANTHER" id="PTHR23515">
    <property type="entry name" value="HIGH-AFFINITY NITRATE TRANSPORTER 2.3"/>
    <property type="match status" value="1"/>
</dbReference>
<dbReference type="RefSeq" id="WP_093262450.1">
    <property type="nucleotide sequence ID" value="NZ_FNOK01000004.1"/>
</dbReference>
<keyword evidence="3 7" id="KW-0812">Transmembrane</keyword>
<reference evidence="10" key="1">
    <citation type="submission" date="2016-10" db="EMBL/GenBank/DDBJ databases">
        <authorList>
            <person name="Varghese N."/>
            <person name="Submissions S."/>
        </authorList>
    </citation>
    <scope>NUCLEOTIDE SEQUENCE [LARGE SCALE GENOMIC DNA]</scope>
    <source>
        <strain evidence="10">CGMCC 4.3530</strain>
    </source>
</reference>
<evidence type="ECO:0000256" key="1">
    <source>
        <dbReference type="ARBA" id="ARBA00004651"/>
    </source>
</evidence>
<dbReference type="InterPro" id="IPR011701">
    <property type="entry name" value="MFS"/>
</dbReference>
<feature type="transmembrane region" description="Helical" evidence="7">
    <location>
        <begin position="314"/>
        <end position="334"/>
    </location>
</feature>
<keyword evidence="5" id="KW-0534">Nitrate assimilation</keyword>
<feature type="transmembrane region" description="Helical" evidence="7">
    <location>
        <begin position="287"/>
        <end position="308"/>
    </location>
</feature>
<organism evidence="9 10">
    <name type="scientific">Saccharopolyspora shandongensis</name>
    <dbReference type="NCBI Taxonomy" id="418495"/>
    <lineage>
        <taxon>Bacteria</taxon>
        <taxon>Bacillati</taxon>
        <taxon>Actinomycetota</taxon>
        <taxon>Actinomycetes</taxon>
        <taxon>Pseudonocardiales</taxon>
        <taxon>Pseudonocardiaceae</taxon>
        <taxon>Saccharopolyspora</taxon>
    </lineage>
</organism>
<keyword evidence="4 7" id="KW-1133">Transmembrane helix</keyword>
<evidence type="ECO:0000256" key="2">
    <source>
        <dbReference type="ARBA" id="ARBA00008432"/>
    </source>
</evidence>
<dbReference type="Gene3D" id="1.20.1250.20">
    <property type="entry name" value="MFS general substrate transporter like domains"/>
    <property type="match status" value="1"/>
</dbReference>
<comment type="subcellular location">
    <subcellularLocation>
        <location evidence="1">Cell membrane</location>
        <topology evidence="1">Multi-pass membrane protein</topology>
    </subcellularLocation>
</comment>
<dbReference type="GO" id="GO:0042128">
    <property type="term" value="P:nitrate assimilation"/>
    <property type="evidence" value="ECO:0007669"/>
    <property type="project" value="UniProtKB-KW"/>
</dbReference>
<feature type="transmembrane region" description="Helical" evidence="7">
    <location>
        <begin position="346"/>
        <end position="369"/>
    </location>
</feature>
<evidence type="ECO:0000313" key="10">
    <source>
        <dbReference type="Proteomes" id="UP000199529"/>
    </source>
</evidence>
<feature type="transmembrane region" description="Helical" evidence="7">
    <location>
        <begin position="174"/>
        <end position="195"/>
    </location>
</feature>
<evidence type="ECO:0000256" key="3">
    <source>
        <dbReference type="ARBA" id="ARBA00022692"/>
    </source>
</evidence>
<feature type="transmembrane region" description="Helical" evidence="7">
    <location>
        <begin position="262"/>
        <end position="280"/>
    </location>
</feature>
<dbReference type="SUPFAM" id="SSF103473">
    <property type="entry name" value="MFS general substrate transporter"/>
    <property type="match status" value="1"/>
</dbReference>
<feature type="transmembrane region" description="Helical" evidence="7">
    <location>
        <begin position="52"/>
        <end position="76"/>
    </location>
</feature>
<keyword evidence="6 7" id="KW-0472">Membrane</keyword>
<evidence type="ECO:0000256" key="6">
    <source>
        <dbReference type="ARBA" id="ARBA00023136"/>
    </source>
</evidence>
<evidence type="ECO:0000256" key="5">
    <source>
        <dbReference type="ARBA" id="ARBA00023063"/>
    </source>
</evidence>
<dbReference type="PROSITE" id="PS50850">
    <property type="entry name" value="MFS"/>
    <property type="match status" value="1"/>
</dbReference>
<evidence type="ECO:0000313" key="9">
    <source>
        <dbReference type="EMBL" id="SDW67333.1"/>
    </source>
</evidence>
<feature type="transmembrane region" description="Helical" evidence="7">
    <location>
        <begin position="216"/>
        <end position="242"/>
    </location>
</feature>
<name>A0A1H2VG70_9PSEU</name>
<dbReference type="InterPro" id="IPR044772">
    <property type="entry name" value="NO3_transporter"/>
</dbReference>
<dbReference type="EMBL" id="FNOK01000004">
    <property type="protein sequence ID" value="SDW67333.1"/>
    <property type="molecule type" value="Genomic_DNA"/>
</dbReference>
<keyword evidence="10" id="KW-1185">Reference proteome</keyword>
<comment type="similarity">
    <text evidence="2">Belongs to the major facilitator superfamily. Nitrate/nitrite porter (TC 2.A.1.8) family.</text>
</comment>
<feature type="transmembrane region" description="Helical" evidence="7">
    <location>
        <begin position="20"/>
        <end position="40"/>
    </location>
</feature>
<dbReference type="GO" id="GO:0015112">
    <property type="term" value="F:nitrate transmembrane transporter activity"/>
    <property type="evidence" value="ECO:0007669"/>
    <property type="project" value="InterPro"/>
</dbReference>
<dbReference type="Proteomes" id="UP000199529">
    <property type="component" value="Unassembled WGS sequence"/>
</dbReference>
<dbReference type="InterPro" id="IPR036259">
    <property type="entry name" value="MFS_trans_sf"/>
</dbReference>
<feature type="transmembrane region" description="Helical" evidence="7">
    <location>
        <begin position="375"/>
        <end position="397"/>
    </location>
</feature>
<proteinExistence type="inferred from homology"/>
<accession>A0A1H2VG70</accession>
<sequence>MVSHPAPAFAGFAVASARKWVVLAVSTLAFMINFWAWALLGPLAPVIGQRLGLAPFTQAILVALPVIIGSVGRIPVGSLTDRFGARPMFTLISLLTIVPVLLVGLFPDSLPVLMIGGVLLGLGGTTFAVGVPAVNAWFPPANRGMALGVFGVGTGGTAIASFTTLPLAAAFGQLAPFLVVSVALVVVAVLAWTLLGDPADRVVPPGSAFHRTVETLRLGATWQLSVLYALTFGGFVAFSVYLPTYLKSAYDLSASDASMRTAGFVVLAVVARPIGGWLCDRVHPADVLGIACSLAMAFAGLAAFELPLVPLGTIAFLGLAAVLGAGAGAVFALVAKLAPPDEVGAVTGLVGAAGGLGGFFPPLVMGAIYGTAGDYTWGLVLLALAALGCAALTFAVVRREAAG</sequence>
<evidence type="ECO:0000256" key="4">
    <source>
        <dbReference type="ARBA" id="ARBA00022989"/>
    </source>
</evidence>
<dbReference type="GO" id="GO:0005886">
    <property type="term" value="C:plasma membrane"/>
    <property type="evidence" value="ECO:0007669"/>
    <property type="project" value="UniProtKB-SubCell"/>
</dbReference>
<dbReference type="STRING" id="418495.SAMN05216215_1004310"/>
<dbReference type="Pfam" id="PF07690">
    <property type="entry name" value="MFS_1"/>
    <property type="match status" value="1"/>
</dbReference>
<feature type="transmembrane region" description="Helical" evidence="7">
    <location>
        <begin position="145"/>
        <end position="168"/>
    </location>
</feature>
<dbReference type="AlphaFoldDB" id="A0A1H2VG70"/>
<evidence type="ECO:0000256" key="7">
    <source>
        <dbReference type="SAM" id="Phobius"/>
    </source>
</evidence>
<gene>
    <name evidence="9" type="ORF">SAMN05216215_1004310</name>
</gene>
<feature type="transmembrane region" description="Helical" evidence="7">
    <location>
        <begin position="88"/>
        <end position="106"/>
    </location>
</feature>
<evidence type="ECO:0000259" key="8">
    <source>
        <dbReference type="PROSITE" id="PS50850"/>
    </source>
</evidence>
<dbReference type="OrthoDB" id="9771451at2"/>
<protein>
    <submittedName>
        <fullName evidence="9">MFS transporter, NNP family, nitrate/nitrite transporter</fullName>
    </submittedName>
</protein>
<feature type="transmembrane region" description="Helical" evidence="7">
    <location>
        <begin position="112"/>
        <end position="138"/>
    </location>
</feature>
<dbReference type="InterPro" id="IPR020846">
    <property type="entry name" value="MFS_dom"/>
</dbReference>